<dbReference type="InterPro" id="IPR047057">
    <property type="entry name" value="MerR_fam"/>
</dbReference>
<evidence type="ECO:0000259" key="3">
    <source>
        <dbReference type="PROSITE" id="PS50937"/>
    </source>
</evidence>
<gene>
    <name evidence="4" type="ORF">Tasa_038_065</name>
</gene>
<dbReference type="GO" id="GO:0003677">
    <property type="term" value="F:DNA binding"/>
    <property type="evidence" value="ECO:0007669"/>
    <property type="project" value="UniProtKB-KW"/>
</dbReference>
<dbReference type="Pfam" id="PF13411">
    <property type="entry name" value="MerR_1"/>
    <property type="match status" value="1"/>
</dbReference>
<organism evidence="4 5">
    <name type="scientific">Tanticharoenia sakaeratensis NBRC 103193</name>
    <dbReference type="NCBI Taxonomy" id="1231623"/>
    <lineage>
        <taxon>Bacteria</taxon>
        <taxon>Pseudomonadati</taxon>
        <taxon>Pseudomonadota</taxon>
        <taxon>Alphaproteobacteria</taxon>
        <taxon>Acetobacterales</taxon>
        <taxon>Acetobacteraceae</taxon>
        <taxon>Tanticharoenia</taxon>
    </lineage>
</organism>
<evidence type="ECO:0000256" key="1">
    <source>
        <dbReference type="ARBA" id="ARBA00023125"/>
    </source>
</evidence>
<dbReference type="CDD" id="cd04765">
    <property type="entry name" value="HTH_MlrA-like_sg2"/>
    <property type="match status" value="1"/>
</dbReference>
<dbReference type="PANTHER" id="PTHR30204">
    <property type="entry name" value="REDOX-CYCLING DRUG-SENSING TRANSCRIPTIONAL ACTIVATOR SOXR"/>
    <property type="match status" value="1"/>
</dbReference>
<dbReference type="EMBL" id="BALE01000038">
    <property type="protein sequence ID" value="GAN55084.1"/>
    <property type="molecule type" value="Genomic_DNA"/>
</dbReference>
<name>A0A0D6MN23_9PROT</name>
<evidence type="ECO:0000313" key="5">
    <source>
        <dbReference type="Proteomes" id="UP000032679"/>
    </source>
</evidence>
<dbReference type="InterPro" id="IPR009061">
    <property type="entry name" value="DNA-bd_dom_put_sf"/>
</dbReference>
<dbReference type="PROSITE" id="PS50937">
    <property type="entry name" value="HTH_MERR_2"/>
    <property type="match status" value="1"/>
</dbReference>
<dbReference type="GO" id="GO:0003700">
    <property type="term" value="F:DNA-binding transcription factor activity"/>
    <property type="evidence" value="ECO:0007669"/>
    <property type="project" value="InterPro"/>
</dbReference>
<reference evidence="4 5" key="1">
    <citation type="submission" date="2012-10" db="EMBL/GenBank/DDBJ databases">
        <title>Genome sequencing of Tanticharoenia sakaeratensis NBRC 103193.</title>
        <authorList>
            <person name="Azuma Y."/>
            <person name="Hadano H."/>
            <person name="Hirakawa H."/>
            <person name="Matsushita K."/>
        </authorList>
    </citation>
    <scope>NUCLEOTIDE SEQUENCE [LARGE SCALE GENOMIC DNA]</scope>
    <source>
        <strain evidence="4 5">NBRC 103193</strain>
    </source>
</reference>
<keyword evidence="5" id="KW-1185">Reference proteome</keyword>
<dbReference type="Gene3D" id="1.10.1660.10">
    <property type="match status" value="1"/>
</dbReference>
<dbReference type="InterPro" id="IPR000551">
    <property type="entry name" value="MerR-type_HTH_dom"/>
</dbReference>
<keyword evidence="1" id="KW-0238">DNA-binding</keyword>
<dbReference type="STRING" id="1231623.Tasa_038_065"/>
<feature type="domain" description="HTH merR-type" evidence="3">
    <location>
        <begin position="33"/>
        <end position="101"/>
    </location>
</feature>
<dbReference type="PANTHER" id="PTHR30204:SF15">
    <property type="entry name" value="BLL5018 PROTEIN"/>
    <property type="match status" value="1"/>
</dbReference>
<feature type="coiled-coil region" evidence="2">
    <location>
        <begin position="163"/>
        <end position="197"/>
    </location>
</feature>
<protein>
    <submittedName>
        <fullName evidence="4">MerR family transcriptional regulator</fullName>
    </submittedName>
</protein>
<evidence type="ECO:0000313" key="4">
    <source>
        <dbReference type="EMBL" id="GAN55084.1"/>
    </source>
</evidence>
<proteinExistence type="predicted"/>
<dbReference type="SMART" id="SM00422">
    <property type="entry name" value="HTH_MERR"/>
    <property type="match status" value="1"/>
</dbReference>
<dbReference type="AlphaFoldDB" id="A0A0D6MN23"/>
<keyword evidence="2" id="KW-0175">Coiled coil</keyword>
<sequence>MSSQLDEGAPDAIPGDDALGWERLKKAPHAYRTISEVADDLHVPQHVLRFWETRFPEVRPLKRGGGRRYYRPEDIDVLRRISELLYVQGYTIKGVQRVLREGEGGTVVFPELPNVTEPSESETDLIGAEAEDSLAIPAAPESVPVAEPVSSFDAEALPDPVVDMSLQADLDQLRREADVLRSERQVLRHQLRDILEELCAIRNTLPH</sequence>
<comment type="caution">
    <text evidence="4">The sequence shown here is derived from an EMBL/GenBank/DDBJ whole genome shotgun (WGS) entry which is preliminary data.</text>
</comment>
<dbReference type="Proteomes" id="UP000032679">
    <property type="component" value="Unassembled WGS sequence"/>
</dbReference>
<accession>A0A0D6MN23</accession>
<dbReference type="SUPFAM" id="SSF46955">
    <property type="entry name" value="Putative DNA-binding domain"/>
    <property type="match status" value="1"/>
</dbReference>
<evidence type="ECO:0000256" key="2">
    <source>
        <dbReference type="SAM" id="Coils"/>
    </source>
</evidence>